<dbReference type="InParanoid" id="A0A0H2RDW1"/>
<feature type="transmembrane region" description="Helical" evidence="10">
    <location>
        <begin position="6"/>
        <end position="24"/>
    </location>
</feature>
<dbReference type="GO" id="GO:0020037">
    <property type="term" value="F:heme binding"/>
    <property type="evidence" value="ECO:0007669"/>
    <property type="project" value="InterPro"/>
</dbReference>
<dbReference type="GO" id="GO:0004497">
    <property type="term" value="F:monooxygenase activity"/>
    <property type="evidence" value="ECO:0007669"/>
    <property type="project" value="UniProtKB-KW"/>
</dbReference>
<comment type="cofactor">
    <cofactor evidence="1 9">
        <name>heme</name>
        <dbReference type="ChEBI" id="CHEBI:30413"/>
    </cofactor>
</comment>
<keyword evidence="4 9" id="KW-0349">Heme</keyword>
<evidence type="ECO:0000256" key="2">
    <source>
        <dbReference type="ARBA" id="ARBA00005179"/>
    </source>
</evidence>
<evidence type="ECO:0000256" key="5">
    <source>
        <dbReference type="ARBA" id="ARBA00022723"/>
    </source>
</evidence>
<comment type="pathway">
    <text evidence="2">Secondary metabolite biosynthesis.</text>
</comment>
<keyword evidence="7 9" id="KW-0408">Iron</keyword>
<dbReference type="PRINTS" id="PR00385">
    <property type="entry name" value="P450"/>
</dbReference>
<dbReference type="GO" id="GO:0016705">
    <property type="term" value="F:oxidoreductase activity, acting on paired donors, with incorporation or reduction of molecular oxygen"/>
    <property type="evidence" value="ECO:0007669"/>
    <property type="project" value="InterPro"/>
</dbReference>
<dbReference type="PRINTS" id="PR00463">
    <property type="entry name" value="EP450I"/>
</dbReference>
<accession>A0A0H2RDW1</accession>
<evidence type="ECO:0000256" key="4">
    <source>
        <dbReference type="ARBA" id="ARBA00022617"/>
    </source>
</evidence>
<evidence type="ECO:0000256" key="7">
    <source>
        <dbReference type="ARBA" id="ARBA00023004"/>
    </source>
</evidence>
<feature type="binding site" description="axial binding residue" evidence="9">
    <location>
        <position position="441"/>
    </location>
    <ligand>
        <name>heme</name>
        <dbReference type="ChEBI" id="CHEBI:30413"/>
    </ligand>
    <ligandPart>
        <name>Fe</name>
        <dbReference type="ChEBI" id="CHEBI:18248"/>
    </ligandPart>
</feature>
<dbReference type="Proteomes" id="UP000053477">
    <property type="component" value="Unassembled WGS sequence"/>
</dbReference>
<dbReference type="GO" id="GO:0005506">
    <property type="term" value="F:iron ion binding"/>
    <property type="evidence" value="ECO:0007669"/>
    <property type="project" value="InterPro"/>
</dbReference>
<dbReference type="SUPFAM" id="SSF48264">
    <property type="entry name" value="Cytochrome P450"/>
    <property type="match status" value="1"/>
</dbReference>
<keyword evidence="10" id="KW-0472">Membrane</keyword>
<dbReference type="AlphaFoldDB" id="A0A0H2RDW1"/>
<evidence type="ECO:0000313" key="11">
    <source>
        <dbReference type="EMBL" id="KLO09949.1"/>
    </source>
</evidence>
<proteinExistence type="inferred from homology"/>
<evidence type="ECO:0000256" key="3">
    <source>
        <dbReference type="ARBA" id="ARBA00010617"/>
    </source>
</evidence>
<dbReference type="OrthoDB" id="1055148at2759"/>
<reference evidence="11 12" key="1">
    <citation type="submission" date="2015-04" db="EMBL/GenBank/DDBJ databases">
        <title>Complete genome sequence of Schizopora paradoxa KUC8140, a cosmopolitan wood degrader in East Asia.</title>
        <authorList>
            <consortium name="DOE Joint Genome Institute"/>
            <person name="Min B."/>
            <person name="Park H."/>
            <person name="Jang Y."/>
            <person name="Kim J.-J."/>
            <person name="Kim K.H."/>
            <person name="Pangilinan J."/>
            <person name="Lipzen A."/>
            <person name="Riley R."/>
            <person name="Grigoriev I.V."/>
            <person name="Spatafora J.W."/>
            <person name="Choi I.-G."/>
        </authorList>
    </citation>
    <scope>NUCLEOTIDE SEQUENCE [LARGE SCALE GENOMIC DNA]</scope>
    <source>
        <strain evidence="11 12">KUC8140</strain>
    </source>
</reference>
<dbReference type="Gene3D" id="1.10.630.10">
    <property type="entry name" value="Cytochrome P450"/>
    <property type="match status" value="1"/>
</dbReference>
<comment type="similarity">
    <text evidence="3">Belongs to the cytochrome P450 family.</text>
</comment>
<evidence type="ECO:0000256" key="8">
    <source>
        <dbReference type="ARBA" id="ARBA00023033"/>
    </source>
</evidence>
<dbReference type="EMBL" id="KQ086040">
    <property type="protein sequence ID" value="KLO09949.1"/>
    <property type="molecule type" value="Genomic_DNA"/>
</dbReference>
<dbReference type="InterPro" id="IPR036396">
    <property type="entry name" value="Cyt_P450_sf"/>
</dbReference>
<dbReference type="CDD" id="cd11065">
    <property type="entry name" value="CYP64-like"/>
    <property type="match status" value="1"/>
</dbReference>
<dbReference type="STRING" id="27342.A0A0H2RDW1"/>
<evidence type="ECO:0000256" key="6">
    <source>
        <dbReference type="ARBA" id="ARBA00023002"/>
    </source>
</evidence>
<evidence type="ECO:0000256" key="1">
    <source>
        <dbReference type="ARBA" id="ARBA00001971"/>
    </source>
</evidence>
<dbReference type="PANTHER" id="PTHR46300">
    <property type="entry name" value="P450, PUTATIVE (EUROFUNG)-RELATED-RELATED"/>
    <property type="match status" value="1"/>
</dbReference>
<keyword evidence="10" id="KW-1133">Transmembrane helix</keyword>
<dbReference type="InterPro" id="IPR002401">
    <property type="entry name" value="Cyt_P450_E_grp-I"/>
</dbReference>
<dbReference type="PANTHER" id="PTHR46300:SF7">
    <property type="entry name" value="P450, PUTATIVE (EUROFUNG)-RELATED"/>
    <property type="match status" value="1"/>
</dbReference>
<dbReference type="InterPro" id="IPR050364">
    <property type="entry name" value="Cytochrome_P450_fung"/>
</dbReference>
<dbReference type="InterPro" id="IPR001128">
    <property type="entry name" value="Cyt_P450"/>
</dbReference>
<evidence type="ECO:0000313" key="12">
    <source>
        <dbReference type="Proteomes" id="UP000053477"/>
    </source>
</evidence>
<organism evidence="11 12">
    <name type="scientific">Schizopora paradoxa</name>
    <dbReference type="NCBI Taxonomy" id="27342"/>
    <lineage>
        <taxon>Eukaryota</taxon>
        <taxon>Fungi</taxon>
        <taxon>Dikarya</taxon>
        <taxon>Basidiomycota</taxon>
        <taxon>Agaricomycotina</taxon>
        <taxon>Agaricomycetes</taxon>
        <taxon>Hymenochaetales</taxon>
        <taxon>Schizoporaceae</taxon>
        <taxon>Schizopora</taxon>
    </lineage>
</organism>
<evidence type="ECO:0000256" key="9">
    <source>
        <dbReference type="PIRSR" id="PIRSR602401-1"/>
    </source>
</evidence>
<keyword evidence="5 9" id="KW-0479">Metal-binding</keyword>
<keyword evidence="10" id="KW-0812">Transmembrane</keyword>
<sequence>MSQDSGSTPYLLPFGIGVAVWLLLRNSSRNAHRRLPPGPKPIPILGNVRDFPSPGQLEGPHWAKLKPLYGPISSLKAFGKTIIIINDIEVATDLLDKRSLIYSERPVSIFGGIMCGFGDVLTLQGMTDKWRNARKRMHNYIGTRAAVSKFHHSIELEARRLSLRLLKYPNDFFEQIQAFAGSTILKMTFGYSIAPDGKDPLVVSANYASNVFVNSVINLWAVDVFPFLRYLPSWLPGTGFKKLAKEYNAVATRHLNVPVEYVKSEVSKGTALESFIGHELESVSSDAEELEIKWIGAALYGAGADTIGTALETFVLAMTLYPDVLRKAQKEIDSVIGHDRLPVLADMASLPYVEALVKETLRWNVILPLALPHVTLEDNEYRGYFIPKGSVVLPNIWQMCNDPTHYTEPSVFNPGRFLPTDGSEPAYDPRNLIYGFGRRVCAGQEFANASVSIAIAMMIASFDISKAKDEFGNDVKVDIDYSTASGTSHPKPFKCSITPRSENAASLVRSVLIEHPFDRDDSKKLKF</sequence>
<keyword evidence="12" id="KW-1185">Reference proteome</keyword>
<dbReference type="Pfam" id="PF00067">
    <property type="entry name" value="p450"/>
    <property type="match status" value="1"/>
</dbReference>
<protein>
    <submittedName>
        <fullName evidence="11">Cytochrome P450</fullName>
    </submittedName>
</protein>
<keyword evidence="6" id="KW-0560">Oxidoreductase</keyword>
<name>A0A0H2RDW1_9AGAM</name>
<keyword evidence="8" id="KW-0503">Monooxygenase</keyword>
<evidence type="ECO:0000256" key="10">
    <source>
        <dbReference type="SAM" id="Phobius"/>
    </source>
</evidence>
<gene>
    <name evidence="11" type="ORF">SCHPADRAFT_943232</name>
</gene>